<dbReference type="GO" id="GO:0016787">
    <property type="term" value="F:hydrolase activity"/>
    <property type="evidence" value="ECO:0007669"/>
    <property type="project" value="UniProtKB-KW"/>
</dbReference>
<proteinExistence type="predicted"/>
<dbReference type="Pfam" id="PF00581">
    <property type="entry name" value="Rhodanese"/>
    <property type="match status" value="1"/>
</dbReference>
<dbReference type="EMBL" id="BJVJ01000001">
    <property type="protein sequence ID" value="GEL21233.1"/>
    <property type="molecule type" value="Genomic_DNA"/>
</dbReference>
<dbReference type="InterPro" id="IPR001763">
    <property type="entry name" value="Rhodanese-like_dom"/>
</dbReference>
<keyword evidence="3" id="KW-0378">Hydrolase</keyword>
<dbReference type="GO" id="GO:0070813">
    <property type="term" value="P:hydrogen sulfide metabolic process"/>
    <property type="evidence" value="ECO:0007669"/>
    <property type="project" value="TreeGrafter"/>
</dbReference>
<name>A0A511DA23_9PSEU</name>
<protein>
    <submittedName>
        <fullName evidence="3">MBL fold metallo-hydrolase</fullName>
    </submittedName>
</protein>
<feature type="domain" description="Rhodanese" evidence="2">
    <location>
        <begin position="263"/>
        <end position="353"/>
    </location>
</feature>
<dbReference type="InterPro" id="IPR044528">
    <property type="entry name" value="POD-like_MBL-fold"/>
</dbReference>
<evidence type="ECO:0000259" key="2">
    <source>
        <dbReference type="PROSITE" id="PS50206"/>
    </source>
</evidence>
<dbReference type="PANTHER" id="PTHR43084">
    <property type="entry name" value="PERSULFIDE DIOXYGENASE ETHE1"/>
    <property type="match status" value="1"/>
</dbReference>
<dbReference type="AlphaFoldDB" id="A0A511DA23"/>
<dbReference type="GO" id="GO:0046872">
    <property type="term" value="F:metal ion binding"/>
    <property type="evidence" value="ECO:0007669"/>
    <property type="project" value="UniProtKB-KW"/>
</dbReference>
<dbReference type="PROSITE" id="PS50206">
    <property type="entry name" value="RHODANESE_3"/>
    <property type="match status" value="2"/>
</dbReference>
<dbReference type="SMART" id="SM00849">
    <property type="entry name" value="Lactamase_B"/>
    <property type="match status" value="1"/>
</dbReference>
<dbReference type="Gene3D" id="3.60.15.10">
    <property type="entry name" value="Ribonuclease Z/Hydroxyacylglutathione hydrolase-like"/>
    <property type="match status" value="1"/>
</dbReference>
<dbReference type="Gene3D" id="3.40.250.10">
    <property type="entry name" value="Rhodanese-like domain"/>
    <property type="match status" value="2"/>
</dbReference>
<dbReference type="SMART" id="SM00450">
    <property type="entry name" value="RHOD"/>
    <property type="match status" value="2"/>
</dbReference>
<dbReference type="RefSeq" id="WP_246114877.1">
    <property type="nucleotide sequence ID" value="NZ_BJVJ01000001.1"/>
</dbReference>
<dbReference type="InterPro" id="IPR036866">
    <property type="entry name" value="RibonucZ/Hydroxyglut_hydro"/>
</dbReference>
<dbReference type="InterPro" id="IPR051682">
    <property type="entry name" value="Mito_Persulfide_Diox"/>
</dbReference>
<comment type="caution">
    <text evidence="3">The sequence shown here is derived from an EMBL/GenBank/DDBJ whole genome shotgun (WGS) entry which is preliminary data.</text>
</comment>
<feature type="domain" description="Rhodanese" evidence="2">
    <location>
        <begin position="368"/>
        <end position="451"/>
    </location>
</feature>
<dbReference type="Proteomes" id="UP000321685">
    <property type="component" value="Unassembled WGS sequence"/>
</dbReference>
<evidence type="ECO:0000313" key="3">
    <source>
        <dbReference type="EMBL" id="GEL21233.1"/>
    </source>
</evidence>
<dbReference type="CDD" id="cd00158">
    <property type="entry name" value="RHOD"/>
    <property type="match status" value="1"/>
</dbReference>
<accession>A0A511DA23</accession>
<reference evidence="3 4" key="1">
    <citation type="submission" date="2019-07" db="EMBL/GenBank/DDBJ databases">
        <title>Whole genome shotgun sequence of Pseudonocardia sulfidoxydans NBRC 16205.</title>
        <authorList>
            <person name="Hosoyama A."/>
            <person name="Uohara A."/>
            <person name="Ohji S."/>
            <person name="Ichikawa N."/>
        </authorList>
    </citation>
    <scope>NUCLEOTIDE SEQUENCE [LARGE SCALE GENOMIC DNA]</scope>
    <source>
        <strain evidence="3 4">NBRC 16205</strain>
    </source>
</reference>
<organism evidence="3 4">
    <name type="scientific">Pseudonocardia sulfidoxydans NBRC 16205</name>
    <dbReference type="NCBI Taxonomy" id="1223511"/>
    <lineage>
        <taxon>Bacteria</taxon>
        <taxon>Bacillati</taxon>
        <taxon>Actinomycetota</taxon>
        <taxon>Actinomycetes</taxon>
        <taxon>Pseudonocardiales</taxon>
        <taxon>Pseudonocardiaceae</taxon>
        <taxon>Pseudonocardia</taxon>
    </lineage>
</organism>
<dbReference type="Pfam" id="PF00753">
    <property type="entry name" value="Lactamase_B"/>
    <property type="match status" value="1"/>
</dbReference>
<dbReference type="SUPFAM" id="SSF52821">
    <property type="entry name" value="Rhodanese/Cell cycle control phosphatase"/>
    <property type="match status" value="2"/>
</dbReference>
<dbReference type="InterPro" id="IPR036873">
    <property type="entry name" value="Rhodanese-like_dom_sf"/>
</dbReference>
<keyword evidence="1" id="KW-0479">Metal-binding</keyword>
<dbReference type="CDD" id="cd07724">
    <property type="entry name" value="POD-like_MBL-fold"/>
    <property type="match status" value="1"/>
</dbReference>
<dbReference type="PANTHER" id="PTHR43084:SF1">
    <property type="entry name" value="PERSULFIDE DIOXYGENASE ETHE1, MITOCHONDRIAL"/>
    <property type="match status" value="1"/>
</dbReference>
<dbReference type="GO" id="GO:0006749">
    <property type="term" value="P:glutathione metabolic process"/>
    <property type="evidence" value="ECO:0007669"/>
    <property type="project" value="InterPro"/>
</dbReference>
<keyword evidence="4" id="KW-1185">Reference proteome</keyword>
<evidence type="ECO:0000256" key="1">
    <source>
        <dbReference type="ARBA" id="ARBA00022723"/>
    </source>
</evidence>
<dbReference type="SUPFAM" id="SSF56281">
    <property type="entry name" value="Metallo-hydrolase/oxidoreductase"/>
    <property type="match status" value="1"/>
</dbReference>
<dbReference type="InterPro" id="IPR001279">
    <property type="entry name" value="Metallo-B-lactamas"/>
</dbReference>
<evidence type="ECO:0000313" key="4">
    <source>
        <dbReference type="Proteomes" id="UP000321685"/>
    </source>
</evidence>
<sequence>MTVSVETISTPQLGDRSYVVHDGSTAVVVDPQRDIDRVDAVLEARGLGCAAVVETHVHNDYVSGGLNLARRTGADYIVAGAEGAGFRCRTLADGATVDLGAMVLTAIATPGHTDGHMAYVVTSGEGPAAVFTGGSLLYGSVGRTDLVDPGRAEELGRLQFRSARRLAETLPRDSLMFPTHGFGSFCSATPSSGAAGGTLGDELLSNIVFDDSDEVAFASRLVAGFVPYPRYYAHMGALNLAGPGPFDLTAPRPADRSGVRRHIESGHWVVDLRDRVSFAAEHVAGTVNVPLDDQFATRVGSMLPWGAPLVLLGESADRIRAAQRQLIRIGIDRPAAAAIGAPAALAEDDELRSYPRATFAQLAEARRAGTALHVLDVREGHERAAGAISDSTHLRWADIPSGTSSLPVRPLWVHCAAGARAAVAASLLERAGHEVVLVDDDYRNAVANGLATA</sequence>
<dbReference type="GO" id="GO:0050313">
    <property type="term" value="F:sulfur dioxygenase activity"/>
    <property type="evidence" value="ECO:0007669"/>
    <property type="project" value="InterPro"/>
</dbReference>
<gene>
    <name evidence="3" type="ORF">PSU4_01870</name>
</gene>